<feature type="domain" description="Glycosyltransferase 61 catalytic" evidence="5">
    <location>
        <begin position="43"/>
        <end position="111"/>
    </location>
</feature>
<dbReference type="GO" id="GO:0016763">
    <property type="term" value="F:pentosyltransferase activity"/>
    <property type="evidence" value="ECO:0007669"/>
    <property type="project" value="UniProtKB-ARBA"/>
</dbReference>
<keyword evidence="4" id="KW-0325">Glycoprotein</keyword>
<keyword evidence="3" id="KW-0808">Transferase</keyword>
<dbReference type="AlphaFoldDB" id="A0AAD9TQ24"/>
<evidence type="ECO:0000256" key="1">
    <source>
        <dbReference type="ARBA" id="ARBA00004323"/>
    </source>
</evidence>
<dbReference type="InterPro" id="IPR049625">
    <property type="entry name" value="Glyco_transf_61_cat"/>
</dbReference>
<keyword evidence="7" id="KW-1185">Reference proteome</keyword>
<dbReference type="GO" id="GO:0000139">
    <property type="term" value="C:Golgi membrane"/>
    <property type="evidence" value="ECO:0007669"/>
    <property type="project" value="UniProtKB-SubCell"/>
</dbReference>
<evidence type="ECO:0000259" key="5">
    <source>
        <dbReference type="Pfam" id="PF04577"/>
    </source>
</evidence>
<dbReference type="Proteomes" id="UP001280121">
    <property type="component" value="Unassembled WGS sequence"/>
</dbReference>
<evidence type="ECO:0000256" key="2">
    <source>
        <dbReference type="ARBA" id="ARBA00022676"/>
    </source>
</evidence>
<evidence type="ECO:0000313" key="6">
    <source>
        <dbReference type="EMBL" id="KAK2639801.1"/>
    </source>
</evidence>
<dbReference type="PANTHER" id="PTHR20961:SF108">
    <property type="entry name" value="GLYCOSYLTRANSFERASE"/>
    <property type="match status" value="1"/>
</dbReference>
<evidence type="ECO:0000256" key="3">
    <source>
        <dbReference type="ARBA" id="ARBA00022679"/>
    </source>
</evidence>
<name>A0AAD9TQ24_9ROSI</name>
<dbReference type="EMBL" id="JANJYI010000008">
    <property type="protein sequence ID" value="KAK2639801.1"/>
    <property type="molecule type" value="Genomic_DNA"/>
</dbReference>
<evidence type="ECO:0000256" key="4">
    <source>
        <dbReference type="ARBA" id="ARBA00023180"/>
    </source>
</evidence>
<keyword evidence="2" id="KW-0328">Glycosyltransferase</keyword>
<sequence>MTFKPWRVSKYRKILERLSHYEVINPAVNGSVHCFPGAVVGLKQNSRRFLNENEMVDSMEELGFQVVVIRPKRMSNLDKFAKVVNRCSVMAEAQGAGLTNEVFLPDGAVVVQVVPLALDWVASNYFGAPASEMRLNYLEYKIEPKESSLWETYDENDSVITDPASVISKGYSAFREVYLNAQNIKINVGRFRETLVQAMKLIDR</sequence>
<proteinExistence type="predicted"/>
<accession>A0AAD9TQ24</accession>
<comment type="subcellular location">
    <subcellularLocation>
        <location evidence="1">Golgi apparatus membrane</location>
        <topology evidence="1">Single-pass type II membrane protein</topology>
    </subcellularLocation>
</comment>
<evidence type="ECO:0000313" key="7">
    <source>
        <dbReference type="Proteomes" id="UP001280121"/>
    </source>
</evidence>
<comment type="caution">
    <text evidence="6">The sequence shown here is derived from an EMBL/GenBank/DDBJ whole genome shotgun (WGS) entry which is preliminary data.</text>
</comment>
<dbReference type="InterPro" id="IPR007657">
    <property type="entry name" value="Glycosyltransferase_61"/>
</dbReference>
<reference evidence="6" key="1">
    <citation type="journal article" date="2023" name="Plant J.">
        <title>Genome sequences and population genomics provide insights into the demographic history, inbreeding, and mutation load of two 'living fossil' tree species of Dipteronia.</title>
        <authorList>
            <person name="Feng Y."/>
            <person name="Comes H.P."/>
            <person name="Chen J."/>
            <person name="Zhu S."/>
            <person name="Lu R."/>
            <person name="Zhang X."/>
            <person name="Li P."/>
            <person name="Qiu J."/>
            <person name="Olsen K.M."/>
            <person name="Qiu Y."/>
        </authorList>
    </citation>
    <scope>NUCLEOTIDE SEQUENCE</scope>
    <source>
        <strain evidence="6">KIB01</strain>
    </source>
</reference>
<organism evidence="6 7">
    <name type="scientific">Dipteronia dyeriana</name>
    <dbReference type="NCBI Taxonomy" id="168575"/>
    <lineage>
        <taxon>Eukaryota</taxon>
        <taxon>Viridiplantae</taxon>
        <taxon>Streptophyta</taxon>
        <taxon>Embryophyta</taxon>
        <taxon>Tracheophyta</taxon>
        <taxon>Spermatophyta</taxon>
        <taxon>Magnoliopsida</taxon>
        <taxon>eudicotyledons</taxon>
        <taxon>Gunneridae</taxon>
        <taxon>Pentapetalae</taxon>
        <taxon>rosids</taxon>
        <taxon>malvids</taxon>
        <taxon>Sapindales</taxon>
        <taxon>Sapindaceae</taxon>
        <taxon>Hippocastanoideae</taxon>
        <taxon>Acereae</taxon>
        <taxon>Dipteronia</taxon>
    </lineage>
</organism>
<gene>
    <name evidence="6" type="ORF">Ddye_027596</name>
</gene>
<dbReference type="PANTHER" id="PTHR20961">
    <property type="entry name" value="GLYCOSYLTRANSFERASE"/>
    <property type="match status" value="1"/>
</dbReference>
<dbReference type="Pfam" id="PF04577">
    <property type="entry name" value="Glyco_transf_61"/>
    <property type="match status" value="1"/>
</dbReference>
<protein>
    <recommendedName>
        <fullName evidence="5">Glycosyltransferase 61 catalytic domain-containing protein</fullName>
    </recommendedName>
</protein>